<dbReference type="RefSeq" id="WP_119963418.1">
    <property type="nucleotide sequence ID" value="NZ_BLYI01000009.1"/>
</dbReference>
<dbReference type="PANTHER" id="PTHR33841:SF1">
    <property type="entry name" value="DNA METHYLTRANSFERASE A"/>
    <property type="match status" value="1"/>
</dbReference>
<dbReference type="Pfam" id="PF07669">
    <property type="entry name" value="Eco57I"/>
    <property type="match status" value="1"/>
</dbReference>
<dbReference type="PRINTS" id="PR00507">
    <property type="entry name" value="N12N6MTFRASE"/>
</dbReference>
<keyword evidence="4" id="KW-0949">S-adenosyl-L-methionine</keyword>
<dbReference type="GO" id="GO:0006304">
    <property type="term" value="P:DNA modification"/>
    <property type="evidence" value="ECO:0007669"/>
    <property type="project" value="InterPro"/>
</dbReference>
<accession>A0A916Q4B9</accession>
<dbReference type="Gene3D" id="3.40.50.150">
    <property type="entry name" value="Vaccinia Virus protein VP39"/>
    <property type="match status" value="1"/>
</dbReference>
<evidence type="ECO:0000256" key="3">
    <source>
        <dbReference type="ARBA" id="ARBA00022679"/>
    </source>
</evidence>
<dbReference type="PANTHER" id="PTHR33841">
    <property type="entry name" value="DNA METHYLTRANSFERASE YEEA-RELATED"/>
    <property type="match status" value="1"/>
</dbReference>
<feature type="domain" description="Type II methyltransferase M.TaqI-like" evidence="6">
    <location>
        <begin position="187"/>
        <end position="394"/>
    </location>
</feature>
<dbReference type="InterPro" id="IPR002052">
    <property type="entry name" value="DNA_methylase_N6_adenine_CS"/>
</dbReference>
<dbReference type="SUPFAM" id="SSF53335">
    <property type="entry name" value="S-adenosyl-L-methionine-dependent methyltransferases"/>
    <property type="match status" value="1"/>
</dbReference>
<evidence type="ECO:0000313" key="7">
    <source>
        <dbReference type="EMBL" id="GFO84132.1"/>
    </source>
</evidence>
<keyword evidence="2" id="KW-0489">Methyltransferase</keyword>
<evidence type="ECO:0000256" key="4">
    <source>
        <dbReference type="ARBA" id="ARBA00022691"/>
    </source>
</evidence>
<gene>
    <name evidence="7" type="ORF">ANBU17_04790</name>
</gene>
<organism evidence="7 8">
    <name type="scientific">Anaerostipes butyraticus</name>
    <dbReference type="NCBI Taxonomy" id="645466"/>
    <lineage>
        <taxon>Bacteria</taxon>
        <taxon>Bacillati</taxon>
        <taxon>Bacillota</taxon>
        <taxon>Clostridia</taxon>
        <taxon>Lachnospirales</taxon>
        <taxon>Lachnospiraceae</taxon>
        <taxon>Anaerostipes</taxon>
    </lineage>
</organism>
<name>A0A916Q4B9_9FIRM</name>
<keyword evidence="8" id="KW-1185">Reference proteome</keyword>
<protein>
    <recommendedName>
        <fullName evidence="1">site-specific DNA-methyltransferase (adenine-specific)</fullName>
        <ecNumber evidence="1">2.1.1.72</ecNumber>
    </recommendedName>
</protein>
<evidence type="ECO:0000256" key="5">
    <source>
        <dbReference type="ARBA" id="ARBA00047942"/>
    </source>
</evidence>
<dbReference type="GO" id="GO:0032259">
    <property type="term" value="P:methylation"/>
    <property type="evidence" value="ECO:0007669"/>
    <property type="project" value="UniProtKB-KW"/>
</dbReference>
<dbReference type="GO" id="GO:0009007">
    <property type="term" value="F:site-specific DNA-methyltransferase (adenine-specific) activity"/>
    <property type="evidence" value="ECO:0007669"/>
    <property type="project" value="UniProtKB-EC"/>
</dbReference>
<evidence type="ECO:0000256" key="2">
    <source>
        <dbReference type="ARBA" id="ARBA00022603"/>
    </source>
</evidence>
<dbReference type="EMBL" id="BLYI01000009">
    <property type="protein sequence ID" value="GFO84132.1"/>
    <property type="molecule type" value="Genomic_DNA"/>
</dbReference>
<comment type="caution">
    <text evidence="7">The sequence shown here is derived from an EMBL/GenBank/DDBJ whole genome shotgun (WGS) entry which is preliminary data.</text>
</comment>
<dbReference type="GO" id="GO:0003676">
    <property type="term" value="F:nucleic acid binding"/>
    <property type="evidence" value="ECO:0007669"/>
    <property type="project" value="InterPro"/>
</dbReference>
<comment type="catalytic activity">
    <reaction evidence="5">
        <text>a 2'-deoxyadenosine in DNA + S-adenosyl-L-methionine = an N(6)-methyl-2'-deoxyadenosine in DNA + S-adenosyl-L-homocysteine + H(+)</text>
        <dbReference type="Rhea" id="RHEA:15197"/>
        <dbReference type="Rhea" id="RHEA-COMP:12418"/>
        <dbReference type="Rhea" id="RHEA-COMP:12419"/>
        <dbReference type="ChEBI" id="CHEBI:15378"/>
        <dbReference type="ChEBI" id="CHEBI:57856"/>
        <dbReference type="ChEBI" id="CHEBI:59789"/>
        <dbReference type="ChEBI" id="CHEBI:90615"/>
        <dbReference type="ChEBI" id="CHEBI:90616"/>
        <dbReference type="EC" id="2.1.1.72"/>
    </reaction>
</comment>
<dbReference type="Proteomes" id="UP000613208">
    <property type="component" value="Unassembled WGS sequence"/>
</dbReference>
<evidence type="ECO:0000256" key="1">
    <source>
        <dbReference type="ARBA" id="ARBA00011900"/>
    </source>
</evidence>
<dbReference type="PROSITE" id="PS00092">
    <property type="entry name" value="N6_MTASE"/>
    <property type="match status" value="1"/>
</dbReference>
<evidence type="ECO:0000313" key="8">
    <source>
        <dbReference type="Proteomes" id="UP000613208"/>
    </source>
</evidence>
<dbReference type="AlphaFoldDB" id="A0A916Q4B9"/>
<dbReference type="InterPro" id="IPR050953">
    <property type="entry name" value="N4_N6_ade-DNA_methylase"/>
</dbReference>
<dbReference type="EC" id="2.1.1.72" evidence="1"/>
<evidence type="ECO:0000259" key="6">
    <source>
        <dbReference type="Pfam" id="PF07669"/>
    </source>
</evidence>
<keyword evidence="3" id="KW-0808">Transferase</keyword>
<dbReference type="InterPro" id="IPR029063">
    <property type="entry name" value="SAM-dependent_MTases_sf"/>
</dbReference>
<proteinExistence type="predicted"/>
<dbReference type="InterPro" id="IPR011639">
    <property type="entry name" value="MethylTrfase_TaqI-like_dom"/>
</dbReference>
<reference evidence="7" key="1">
    <citation type="submission" date="2020-06" db="EMBL/GenBank/DDBJ databases">
        <title>Characterization of fructooligosaccharide metabolism and fructooligosaccharide-degrading enzymes in human commensal butyrate producers.</title>
        <authorList>
            <person name="Tanno H."/>
            <person name="Fujii T."/>
            <person name="Hirano K."/>
            <person name="Maeno S."/>
            <person name="Tonozuka T."/>
            <person name="Sakamoto M."/>
            <person name="Ohkuma M."/>
            <person name="Tochio T."/>
            <person name="Endo A."/>
        </authorList>
    </citation>
    <scope>NUCLEOTIDE SEQUENCE</scope>
    <source>
        <strain evidence="7">JCM 17466</strain>
    </source>
</reference>
<sequence>MVNQFRQVVSAYINQNSEEKNWEEIRELFTVYSYVAFLLVAIKNTTGKVDRVKERAISLGLESKDNLNLLFSYPATENIAEEIARIIDDETQIDINAVYQAYLSVDYRMCNNLVEFSGGKNSRDTLGSYYTQEEFAYEITKKAIDEYLVNCITNPNIISVADFSCGGGAFLIAAYKVCKDYGIKVKLVGVDVDPIAIMITRSRLIEEHVGNNAQHIILGNPLLTVSNSQKSTKAFSMALSGRYYNSDLAIDISESYDVVIGNPPWEKIRFEEKKFLSHYMDIHLIASKKNRENVVNNALETNQKFYRSILEDYKIAKEDIKKQEVFIDTRVGELNTYALFTEYALKHISKKGIVGMIVKSSLLKMPVYSEFMKHSMASKKIYEIYMFMNRKKIFNIDSREEFSVVYYSNDNKKDLQIAVDIDDYREFYVKDKITISNEMLRVLNPETGMLPNITSNEELDFLCSVYNNNPTFGNEYTGCRFGRLVHLTNHSQHILREKKMGYLPIYEGKFIELYTGNYATFKGMNENEKYKNKATAIPIDDVTGTEYPEARFYIKSEIWDNLSKNFHEGYIIAWRSLTSATNRRTMLATLLPLIPTCQSIQILQLDNIDDMLQILVLFNSIIFDYIVRLKMAGLDLTQTIIKQIPVPKKEIYESVIVFQDKEDTIRNHVYARIKYLYAKDKRVSALFENNDICDSTKKSRKQIISELDCLVGAMYGLSTEQIKEIASTFDKYYTKKEVEQWF</sequence>